<sequence>MTQKNLPPLSLVTGGAKSGKSRFAEELVTGSGLRQVYLATAQVWDDEMRAKIDAHRTSRGPDWHTVEAPRDVVTALQNVCAGDVVLLDCATMWLTNLMLEKADMEAEIQALLAALAICPAPVVIVTNELGWSIVPDNALARQFRDAQGRLNQDLATQAGLVVAVVSGLPLVLKGTL</sequence>
<dbReference type="SUPFAM" id="SSF52540">
    <property type="entry name" value="P-loop containing nucleoside triphosphate hydrolases"/>
    <property type="match status" value="1"/>
</dbReference>
<keyword evidence="13 14" id="KW-0342">GTP-binding</keyword>
<dbReference type="AlphaFoldDB" id="A0A4V1E132"/>
<evidence type="ECO:0000313" key="17">
    <source>
        <dbReference type="EMBL" id="QCO56724.1"/>
    </source>
</evidence>
<evidence type="ECO:0000256" key="4">
    <source>
        <dbReference type="ARBA" id="ARBA00003889"/>
    </source>
</evidence>
<evidence type="ECO:0000256" key="1">
    <source>
        <dbReference type="ARBA" id="ARBA00000312"/>
    </source>
</evidence>
<evidence type="ECO:0000313" key="18">
    <source>
        <dbReference type="Proteomes" id="UP000298631"/>
    </source>
</evidence>
<feature type="binding site" evidence="16">
    <location>
        <begin position="39"/>
        <end position="41"/>
    </location>
    <ligand>
        <name>GTP</name>
        <dbReference type="ChEBI" id="CHEBI:37565"/>
    </ligand>
</feature>
<dbReference type="Pfam" id="PF02283">
    <property type="entry name" value="CobU"/>
    <property type="match status" value="1"/>
</dbReference>
<dbReference type="OrthoDB" id="9788370at2"/>
<keyword evidence="17" id="KW-0548">Nucleotidyltransferase</keyword>
<dbReference type="EC" id="2.7.7.62" evidence="14"/>
<dbReference type="GO" id="GO:0005525">
    <property type="term" value="F:GTP binding"/>
    <property type="evidence" value="ECO:0007669"/>
    <property type="project" value="UniProtKB-UniRule"/>
</dbReference>
<dbReference type="PANTHER" id="PTHR34848">
    <property type="match status" value="1"/>
</dbReference>
<dbReference type="InterPro" id="IPR003203">
    <property type="entry name" value="CobU/CobP"/>
</dbReference>
<dbReference type="NCBIfam" id="NF004469">
    <property type="entry name" value="PRK05800.1"/>
    <property type="match status" value="1"/>
</dbReference>
<keyword evidence="11 14" id="KW-0418">Kinase</keyword>
<evidence type="ECO:0000256" key="15">
    <source>
        <dbReference type="PIRSR" id="PIRSR006135-1"/>
    </source>
</evidence>
<evidence type="ECO:0000256" key="14">
    <source>
        <dbReference type="PIRNR" id="PIRNR006135"/>
    </source>
</evidence>
<keyword evidence="17" id="KW-0614">Plasmid</keyword>
<feature type="active site" description="GMP-histidine intermediate" evidence="15">
    <location>
        <position position="55"/>
    </location>
</feature>
<feature type="binding site" evidence="16">
    <location>
        <position position="88"/>
    </location>
    <ligand>
        <name>GTP</name>
        <dbReference type="ChEBI" id="CHEBI:37565"/>
    </ligand>
</feature>
<dbReference type="EMBL" id="CP039965">
    <property type="protein sequence ID" value="QCO56724.1"/>
    <property type="molecule type" value="Genomic_DNA"/>
</dbReference>
<comment type="function">
    <text evidence="4 14">Catalyzes ATP-dependent phosphorylation of adenosylcobinamide and addition of GMP to adenosylcobinamide phosphate.</text>
</comment>
<evidence type="ECO:0000256" key="16">
    <source>
        <dbReference type="PIRSR" id="PIRSR006135-2"/>
    </source>
</evidence>
<dbReference type="GO" id="GO:0008820">
    <property type="term" value="F:cobinamide phosphate guanylyltransferase activity"/>
    <property type="evidence" value="ECO:0007669"/>
    <property type="project" value="UniProtKB-UniRule"/>
</dbReference>
<keyword evidence="8 14" id="KW-0169">Cobalamin biosynthesis</keyword>
<keyword evidence="12 14" id="KW-0067">ATP-binding</keyword>
<accession>A0A4V1E132</accession>
<evidence type="ECO:0000256" key="3">
    <source>
        <dbReference type="ARBA" id="ARBA00001522"/>
    </source>
</evidence>
<evidence type="ECO:0000256" key="2">
    <source>
        <dbReference type="ARBA" id="ARBA00000711"/>
    </source>
</evidence>
<evidence type="ECO:0000256" key="5">
    <source>
        <dbReference type="ARBA" id="ARBA00004692"/>
    </source>
</evidence>
<evidence type="ECO:0000256" key="11">
    <source>
        <dbReference type="ARBA" id="ARBA00022777"/>
    </source>
</evidence>
<evidence type="ECO:0000256" key="8">
    <source>
        <dbReference type="ARBA" id="ARBA00022573"/>
    </source>
</evidence>
<keyword evidence="9 14" id="KW-0808">Transferase</keyword>
<dbReference type="GO" id="GO:0009236">
    <property type="term" value="P:cobalamin biosynthetic process"/>
    <property type="evidence" value="ECO:0007669"/>
    <property type="project" value="UniProtKB-UniRule"/>
</dbReference>
<dbReference type="KEGG" id="pseb:EOK75_12945"/>
<dbReference type="UniPathway" id="UPA00148">
    <property type="reaction ID" value="UER00236"/>
</dbReference>
<comment type="catalytic activity">
    <reaction evidence="1 14">
        <text>adenosylcob(III)inamide + ATP = adenosylcob(III)inamide phosphate + ADP + H(+)</text>
        <dbReference type="Rhea" id="RHEA:15769"/>
        <dbReference type="ChEBI" id="CHEBI:2480"/>
        <dbReference type="ChEBI" id="CHEBI:15378"/>
        <dbReference type="ChEBI" id="CHEBI:30616"/>
        <dbReference type="ChEBI" id="CHEBI:58502"/>
        <dbReference type="ChEBI" id="CHEBI:456216"/>
        <dbReference type="EC" id="2.7.1.156"/>
    </reaction>
</comment>
<dbReference type="Proteomes" id="UP000298631">
    <property type="component" value="Plasmid unnamed1"/>
</dbReference>
<dbReference type="GO" id="GO:0043752">
    <property type="term" value="F:adenosylcobinamide kinase activity"/>
    <property type="evidence" value="ECO:0007669"/>
    <property type="project" value="UniProtKB-EC"/>
</dbReference>
<comment type="pathway">
    <text evidence="6 14">Cofactor biosynthesis; adenosylcobalamin biosynthesis; adenosylcobalamin from cob(II)yrinate a,c-diamide: step 5/7.</text>
</comment>
<evidence type="ECO:0000256" key="6">
    <source>
        <dbReference type="ARBA" id="ARBA00005159"/>
    </source>
</evidence>
<evidence type="ECO:0000256" key="12">
    <source>
        <dbReference type="ARBA" id="ARBA00022840"/>
    </source>
</evidence>
<dbReference type="GO" id="GO:0005524">
    <property type="term" value="F:ATP binding"/>
    <property type="evidence" value="ECO:0007669"/>
    <property type="project" value="UniProtKB-UniRule"/>
</dbReference>
<evidence type="ECO:0000256" key="10">
    <source>
        <dbReference type="ARBA" id="ARBA00022741"/>
    </source>
</evidence>
<evidence type="ECO:0000256" key="9">
    <source>
        <dbReference type="ARBA" id="ARBA00022679"/>
    </source>
</evidence>
<comment type="catalytic activity">
    <reaction evidence="2 14">
        <text>adenosylcob(III)inamide phosphate + GTP + H(+) = adenosylcob(III)inamide-GDP + diphosphate</text>
        <dbReference type="Rhea" id="RHEA:22712"/>
        <dbReference type="ChEBI" id="CHEBI:15378"/>
        <dbReference type="ChEBI" id="CHEBI:33019"/>
        <dbReference type="ChEBI" id="CHEBI:37565"/>
        <dbReference type="ChEBI" id="CHEBI:58502"/>
        <dbReference type="ChEBI" id="CHEBI:60487"/>
        <dbReference type="EC" id="2.7.7.62"/>
    </reaction>
</comment>
<reference evidence="17 18" key="1">
    <citation type="submission" date="2019-05" db="EMBL/GenBank/DDBJ databases">
        <title>Pseudorhodobacter turbinis sp. nov., isolated from the gut of the Korean turban shell.</title>
        <authorList>
            <person name="Jeong Y.-S."/>
            <person name="Kang W.-R."/>
            <person name="Bae J.-W."/>
        </authorList>
    </citation>
    <scope>NUCLEOTIDE SEQUENCE [LARGE SCALE GENOMIC DNA]</scope>
    <source>
        <strain evidence="17 18">S12M18</strain>
        <plasmid evidence="17 18">unnamed1</plasmid>
    </source>
</reference>
<feature type="binding site" evidence="16">
    <location>
        <begin position="14"/>
        <end position="21"/>
    </location>
    <ligand>
        <name>GTP</name>
        <dbReference type="ChEBI" id="CHEBI:37565"/>
    </ligand>
</feature>
<dbReference type="Gene3D" id="3.40.50.300">
    <property type="entry name" value="P-loop containing nucleotide triphosphate hydrolases"/>
    <property type="match status" value="1"/>
</dbReference>
<feature type="binding site" evidence="16">
    <location>
        <begin position="56"/>
        <end position="59"/>
    </location>
    <ligand>
        <name>GTP</name>
        <dbReference type="ChEBI" id="CHEBI:37565"/>
    </ligand>
</feature>
<dbReference type="PIRSF" id="PIRSF006135">
    <property type="entry name" value="CobU"/>
    <property type="match status" value="1"/>
</dbReference>
<comment type="catalytic activity">
    <reaction evidence="3">
        <text>adenosylcob(III)inamide + GTP = adenosylcob(III)inamide phosphate + GDP + H(+)</text>
        <dbReference type="Rhea" id="RHEA:15765"/>
        <dbReference type="ChEBI" id="CHEBI:2480"/>
        <dbReference type="ChEBI" id="CHEBI:15378"/>
        <dbReference type="ChEBI" id="CHEBI:37565"/>
        <dbReference type="ChEBI" id="CHEBI:58189"/>
        <dbReference type="ChEBI" id="CHEBI:58502"/>
        <dbReference type="EC" id="2.7.1.156"/>
    </reaction>
</comment>
<proteinExistence type="inferred from homology"/>
<dbReference type="EC" id="2.7.1.156" evidence="14"/>
<organism evidence="17 18">
    <name type="scientific">Pseudorhodobacter turbinis</name>
    <dbReference type="NCBI Taxonomy" id="2500533"/>
    <lineage>
        <taxon>Bacteria</taxon>
        <taxon>Pseudomonadati</taxon>
        <taxon>Pseudomonadota</taxon>
        <taxon>Alphaproteobacteria</taxon>
        <taxon>Rhodobacterales</taxon>
        <taxon>Paracoccaceae</taxon>
        <taxon>Pseudorhodobacter</taxon>
    </lineage>
</organism>
<gene>
    <name evidence="17" type="primary">cobU</name>
    <name evidence="17" type="ORF">EOK75_12945</name>
</gene>
<geneLocation type="plasmid" evidence="17 18">
    <name>unnamed1</name>
</geneLocation>
<dbReference type="InterPro" id="IPR027417">
    <property type="entry name" value="P-loop_NTPase"/>
</dbReference>
<evidence type="ECO:0000256" key="7">
    <source>
        <dbReference type="ARBA" id="ARBA00007490"/>
    </source>
</evidence>
<protein>
    <recommendedName>
        <fullName evidence="14">Bifunctional adenosylcobalamin biosynthesis protein</fullName>
        <ecNumber evidence="14">2.7.1.156</ecNumber>
        <ecNumber evidence="14">2.7.7.62</ecNumber>
    </recommendedName>
</protein>
<keyword evidence="10 14" id="KW-0547">Nucleotide-binding</keyword>
<dbReference type="RefSeq" id="WP_137194503.1">
    <property type="nucleotide sequence ID" value="NZ_CP039965.1"/>
</dbReference>
<keyword evidence="18" id="KW-1185">Reference proteome</keyword>
<dbReference type="PANTHER" id="PTHR34848:SF1">
    <property type="entry name" value="BIFUNCTIONAL ADENOSYLCOBALAMIN BIOSYNTHESIS PROTEIN COBU"/>
    <property type="match status" value="1"/>
</dbReference>
<dbReference type="CDD" id="cd00544">
    <property type="entry name" value="CobU"/>
    <property type="match status" value="1"/>
</dbReference>
<comment type="similarity">
    <text evidence="7 14">Belongs to the CobU/CobP family.</text>
</comment>
<comment type="pathway">
    <text evidence="5 14">Cofactor biosynthesis; adenosylcobalamin biosynthesis; adenosylcobalamin from cob(II)yrinate a,c-diamide: step 6/7.</text>
</comment>
<evidence type="ECO:0000256" key="13">
    <source>
        <dbReference type="ARBA" id="ARBA00023134"/>
    </source>
</evidence>
<name>A0A4V1E132_9RHOB</name>
<feature type="binding site" evidence="16">
    <location>
        <position position="67"/>
    </location>
    <ligand>
        <name>GTP</name>
        <dbReference type="ChEBI" id="CHEBI:37565"/>
    </ligand>
</feature>